<keyword evidence="5" id="KW-1185">Reference proteome</keyword>
<proteinExistence type="predicted"/>
<organism evidence="4 5">
    <name type="scientific">Aedes aegypti</name>
    <name type="common">Yellowfever mosquito</name>
    <name type="synonym">Culex aegypti</name>
    <dbReference type="NCBI Taxonomy" id="7159"/>
    <lineage>
        <taxon>Eukaryota</taxon>
        <taxon>Metazoa</taxon>
        <taxon>Ecdysozoa</taxon>
        <taxon>Arthropoda</taxon>
        <taxon>Hexapoda</taxon>
        <taxon>Insecta</taxon>
        <taxon>Pterygota</taxon>
        <taxon>Neoptera</taxon>
        <taxon>Endopterygota</taxon>
        <taxon>Diptera</taxon>
        <taxon>Nematocera</taxon>
        <taxon>Culicoidea</taxon>
        <taxon>Culicidae</taxon>
        <taxon>Culicinae</taxon>
        <taxon>Aedini</taxon>
        <taxon>Aedes</taxon>
        <taxon>Stegomyia</taxon>
    </lineage>
</organism>
<dbReference type="InterPro" id="IPR050863">
    <property type="entry name" value="CenT-Element_Derived"/>
</dbReference>
<dbReference type="Gene3D" id="3.30.420.10">
    <property type="entry name" value="Ribonuclease H-like superfamily/Ribonuclease H"/>
    <property type="match status" value="1"/>
</dbReference>
<dbReference type="PROSITE" id="PS51253">
    <property type="entry name" value="HTH_CENPB"/>
    <property type="match status" value="1"/>
</dbReference>
<dbReference type="PANTHER" id="PTHR19303">
    <property type="entry name" value="TRANSPOSON"/>
    <property type="match status" value="1"/>
</dbReference>
<dbReference type="AlphaFoldDB" id="A0A6I8U6Q2"/>
<dbReference type="Pfam" id="PF03221">
    <property type="entry name" value="HTH_Tnp_Tc5"/>
    <property type="match status" value="1"/>
</dbReference>
<accession>A0A6I8U6Q2</accession>
<dbReference type="InterPro" id="IPR036397">
    <property type="entry name" value="RNaseH_sf"/>
</dbReference>
<dbReference type="GO" id="GO:0003677">
    <property type="term" value="F:DNA binding"/>
    <property type="evidence" value="ECO:0007669"/>
    <property type="project" value="UniProtKB-KW"/>
</dbReference>
<feature type="region of interest" description="Disordered" evidence="3">
    <location>
        <begin position="450"/>
        <end position="478"/>
    </location>
</feature>
<dbReference type="InterPro" id="IPR004875">
    <property type="entry name" value="DDE_SF_endonuclease_dom"/>
</dbReference>
<dbReference type="PANTHER" id="PTHR19303:SF26">
    <property type="entry name" value="TIGGER TRANSPOSABLE ELEMENT-DERIVED PROTEIN 1"/>
    <property type="match status" value="1"/>
</dbReference>
<dbReference type="SMART" id="SM00674">
    <property type="entry name" value="CENPB"/>
    <property type="match status" value="1"/>
</dbReference>
<reference evidence="4 5" key="1">
    <citation type="submission" date="2017-06" db="EMBL/GenBank/DDBJ databases">
        <title>Aedes aegypti genome working group (AGWG) sequencing and assembly.</title>
        <authorList>
            <consortium name="Aedes aegypti Genome Working Group (AGWG)"/>
            <person name="Matthews B.J."/>
        </authorList>
    </citation>
    <scope>NUCLEOTIDE SEQUENCE [LARGE SCALE GENOMIC DNA]</scope>
    <source>
        <strain evidence="4 5">LVP_AGWG</strain>
    </source>
</reference>
<comment type="subcellular location">
    <subcellularLocation>
        <location evidence="1">Nucleus</location>
    </subcellularLocation>
</comment>
<keyword evidence="2" id="KW-0238">DNA-binding</keyword>
<evidence type="ECO:0000313" key="4">
    <source>
        <dbReference type="EnsemblMetazoa" id="AAEL025308-PA"/>
    </source>
</evidence>
<name>A0A6I8U6Q2_AEDAE</name>
<reference evidence="4" key="2">
    <citation type="submission" date="2020-05" db="UniProtKB">
        <authorList>
            <consortium name="EnsemblMetazoa"/>
        </authorList>
    </citation>
    <scope>IDENTIFICATION</scope>
    <source>
        <strain evidence="4">LVP_AGWG</strain>
    </source>
</reference>
<evidence type="ECO:0000256" key="3">
    <source>
        <dbReference type="SAM" id="MobiDB-lite"/>
    </source>
</evidence>
<dbReference type="GO" id="GO:0005634">
    <property type="term" value="C:nucleus"/>
    <property type="evidence" value="ECO:0007669"/>
    <property type="project" value="UniProtKB-SubCell"/>
</dbReference>
<evidence type="ECO:0000256" key="1">
    <source>
        <dbReference type="ARBA" id="ARBA00004123"/>
    </source>
</evidence>
<dbReference type="Pfam" id="PF03184">
    <property type="entry name" value="DDE_1"/>
    <property type="match status" value="1"/>
</dbReference>
<evidence type="ECO:0000256" key="2">
    <source>
        <dbReference type="ARBA" id="ARBA00023125"/>
    </source>
</evidence>
<dbReference type="OrthoDB" id="7612720at2759"/>
<dbReference type="InParanoid" id="A0A6I8U6Q2"/>
<dbReference type="InterPro" id="IPR009057">
    <property type="entry name" value="Homeodomain-like_sf"/>
</dbReference>
<dbReference type="Proteomes" id="UP000008820">
    <property type="component" value="Chromosome 3"/>
</dbReference>
<dbReference type="SUPFAM" id="SSF46689">
    <property type="entry name" value="Homeodomain-like"/>
    <property type="match status" value="1"/>
</dbReference>
<dbReference type="EnsemblMetazoa" id="AAEL025308-RA">
    <property type="protein sequence ID" value="AAEL025308-PA"/>
    <property type="gene ID" value="AAEL025308"/>
</dbReference>
<dbReference type="InterPro" id="IPR006600">
    <property type="entry name" value="HTH_CenpB_DNA-bd_dom"/>
</dbReference>
<dbReference type="Gene3D" id="1.10.10.60">
    <property type="entry name" value="Homeodomain-like"/>
    <property type="match status" value="1"/>
</dbReference>
<sequence>MEKALVLWIEDNTQKRIPISGDMIKQKALNIYALLKNELPSTSEKQPEFKASNGWFSKFSKRYSLRNIKMAGESASADDQAAASFPAELKRVIEEGNYKPDQVFNADETGLFWRRMPSRTYTFKNTKCTKGHKTAKARVTLMFCSNASGDKLLKPMLINTSQSPRSMKNVNMTNLPVHWKSNSKAWMSGPLFKEWFHECFVPEVQCYMSEKGLDFKVILILDNAPSHVAISHPNVKVLFLPPNTTSLIQPLDQGVIAVFKKQYIKLSFRYVYETMERDPSLEITEAWKKFNIKHCVDYINLACLALKKSTLNGCWRPVWPECVSASCSSNDHQIDAQIMKLASAVGIKDLSNEEIAEMMKESQLSDEELLEHLREQSQIERETAESEAEDDDVLSTITPDVLKKGIDIAEQLADFFIDHDPCVERAVMFRNELGACMRRYIELLRATEMNPASSSRNEPMSVQDLPGNVHMSSDDDALASDDELLGASRLLVYESDE</sequence>
<protein>
    <submittedName>
        <fullName evidence="4">Uncharacterized protein</fullName>
    </submittedName>
</protein>
<evidence type="ECO:0000313" key="5">
    <source>
        <dbReference type="Proteomes" id="UP000008820"/>
    </source>
</evidence>
<feature type="compositionally biased region" description="Polar residues" evidence="3">
    <location>
        <begin position="450"/>
        <end position="460"/>
    </location>
</feature>
<gene>
    <name evidence="4" type="primary">110678169</name>
</gene>